<feature type="region of interest" description="Disordered" evidence="2">
    <location>
        <begin position="91"/>
        <end position="113"/>
    </location>
</feature>
<proteinExistence type="predicted"/>
<sequence>MAALHPPSAPPHSPLPGCALVPNVPTSSLRSGSQCHVLSQENLRQYVDRVFHAITESGVSCPTVMCDIFFSLREAAAKRFQGEAPKMLLPLRNGRGPCRPTPTQAEHPRPPLRNGLCGLNPHRTRAAGLTLGELLLPGIPKPGIPQGPGHQAPKPDFPTLLTHGEELGVCSPVSSSAQEVPQPCHDLGPGAAERLSEGLAASSSLPHGARAWVLVCPVTSRQLQSPQVAMALQSHPRFCIPSDKCCPHCWFPGGHAAHDEGHRGPRRPFPSTSHSQVHFEQGGNEEINTSSRSDEQRPLRNESVTGQAPKGLHNVLVMRGGER</sequence>
<evidence type="ECO:0000313" key="4">
    <source>
        <dbReference type="EMBL" id="KAK2118627.1"/>
    </source>
</evidence>
<name>A0ABQ9WE36_SAGOE</name>
<evidence type="ECO:0000256" key="2">
    <source>
        <dbReference type="SAM" id="MobiDB-lite"/>
    </source>
</evidence>
<gene>
    <name evidence="4" type="ORF">P7K49_000013</name>
</gene>
<dbReference type="EMBL" id="JASSZA010000001">
    <property type="protein sequence ID" value="KAK2118627.1"/>
    <property type="molecule type" value="Genomic_DNA"/>
</dbReference>
<dbReference type="InterPro" id="IPR039360">
    <property type="entry name" value="Ras_GTPase"/>
</dbReference>
<comment type="caution">
    <text evidence="4">The sequence shown here is derived from an EMBL/GenBank/DDBJ whole genome shotgun (WGS) entry which is preliminary data.</text>
</comment>
<evidence type="ECO:0000256" key="1">
    <source>
        <dbReference type="ARBA" id="ARBA00022468"/>
    </source>
</evidence>
<dbReference type="PROSITE" id="PS50018">
    <property type="entry name" value="RAS_GTPASE_ACTIV_2"/>
    <property type="match status" value="1"/>
</dbReference>
<dbReference type="PANTHER" id="PTHR10194">
    <property type="entry name" value="RAS GTPASE-ACTIVATING PROTEINS"/>
    <property type="match status" value="1"/>
</dbReference>
<organism evidence="4 5">
    <name type="scientific">Saguinus oedipus</name>
    <name type="common">Cotton-top tamarin</name>
    <name type="synonym">Oedipomidas oedipus</name>
    <dbReference type="NCBI Taxonomy" id="9490"/>
    <lineage>
        <taxon>Eukaryota</taxon>
        <taxon>Metazoa</taxon>
        <taxon>Chordata</taxon>
        <taxon>Craniata</taxon>
        <taxon>Vertebrata</taxon>
        <taxon>Euteleostomi</taxon>
        <taxon>Mammalia</taxon>
        <taxon>Eutheria</taxon>
        <taxon>Euarchontoglires</taxon>
        <taxon>Primates</taxon>
        <taxon>Haplorrhini</taxon>
        <taxon>Platyrrhini</taxon>
        <taxon>Cebidae</taxon>
        <taxon>Callitrichinae</taxon>
        <taxon>Saguinus</taxon>
    </lineage>
</organism>
<keyword evidence="1" id="KW-0343">GTPase activation</keyword>
<evidence type="ECO:0000259" key="3">
    <source>
        <dbReference type="PROSITE" id="PS50018"/>
    </source>
</evidence>
<dbReference type="InterPro" id="IPR008936">
    <property type="entry name" value="Rho_GTPase_activation_prot"/>
</dbReference>
<feature type="region of interest" description="Disordered" evidence="2">
    <location>
        <begin position="258"/>
        <end position="323"/>
    </location>
</feature>
<reference evidence="4 5" key="1">
    <citation type="submission" date="2023-05" db="EMBL/GenBank/DDBJ databases">
        <title>B98-5 Cell Line De Novo Hybrid Assembly: An Optical Mapping Approach.</title>
        <authorList>
            <person name="Kananen K."/>
            <person name="Auerbach J.A."/>
            <person name="Kautto E."/>
            <person name="Blachly J.S."/>
        </authorList>
    </citation>
    <scope>NUCLEOTIDE SEQUENCE [LARGE SCALE GENOMIC DNA]</scope>
    <source>
        <strain evidence="4">B95-8</strain>
        <tissue evidence="4">Cell line</tissue>
    </source>
</reference>
<protein>
    <recommendedName>
        <fullName evidence="3">Ras-GAP domain-containing protein</fullName>
    </recommendedName>
</protein>
<keyword evidence="5" id="KW-1185">Reference proteome</keyword>
<accession>A0ABQ9WE36</accession>
<dbReference type="InterPro" id="IPR001936">
    <property type="entry name" value="RasGAP_dom"/>
</dbReference>
<dbReference type="PANTHER" id="PTHR10194:SF53">
    <property type="entry name" value="RAS GTPASE-ACTIVATING PROTEIN 3"/>
    <property type="match status" value="1"/>
</dbReference>
<evidence type="ECO:0000313" key="5">
    <source>
        <dbReference type="Proteomes" id="UP001266305"/>
    </source>
</evidence>
<dbReference type="Proteomes" id="UP001266305">
    <property type="component" value="Unassembled WGS sequence"/>
</dbReference>
<feature type="domain" description="Ras-GAP" evidence="3">
    <location>
        <begin position="1"/>
        <end position="142"/>
    </location>
</feature>
<dbReference type="SUPFAM" id="SSF48350">
    <property type="entry name" value="GTPase activation domain, GAP"/>
    <property type="match status" value="1"/>
</dbReference>
<dbReference type="Gene3D" id="1.10.506.10">
    <property type="entry name" value="GTPase Activation - p120gap, domain 1"/>
    <property type="match status" value="1"/>
</dbReference>